<reference evidence="1" key="1">
    <citation type="submission" date="2022-04" db="EMBL/GenBank/DDBJ databases">
        <title>Halocatena sp. nov., isolated from a salt lake.</title>
        <authorList>
            <person name="Cui H.-L."/>
        </authorList>
    </citation>
    <scope>NUCLEOTIDE SEQUENCE</scope>
    <source>
        <strain evidence="1">AD-1</strain>
    </source>
</reference>
<protein>
    <submittedName>
        <fullName evidence="1">Uncharacterized protein</fullName>
    </submittedName>
</protein>
<dbReference type="EMBL" id="CP096019">
    <property type="protein sequence ID" value="UPM43312.1"/>
    <property type="molecule type" value="Genomic_DNA"/>
</dbReference>
<accession>A0A8U0A2K9</accession>
<dbReference type="AlphaFoldDB" id="A0A8U0A2K9"/>
<evidence type="ECO:0000313" key="1">
    <source>
        <dbReference type="EMBL" id="UPM43312.1"/>
    </source>
</evidence>
<dbReference type="GeneID" id="71926865"/>
<evidence type="ECO:0000313" key="2">
    <source>
        <dbReference type="Proteomes" id="UP000831768"/>
    </source>
</evidence>
<proteinExistence type="predicted"/>
<organism evidence="1 2">
    <name type="scientific">Halocatena salina</name>
    <dbReference type="NCBI Taxonomy" id="2934340"/>
    <lineage>
        <taxon>Archaea</taxon>
        <taxon>Methanobacteriati</taxon>
        <taxon>Methanobacteriota</taxon>
        <taxon>Stenosarchaea group</taxon>
        <taxon>Halobacteria</taxon>
        <taxon>Halobacteriales</taxon>
        <taxon>Natronomonadaceae</taxon>
        <taxon>Halocatena</taxon>
    </lineage>
</organism>
<gene>
    <name evidence="1" type="ORF">MW046_02420</name>
</gene>
<dbReference type="RefSeq" id="WP_247993979.1">
    <property type="nucleotide sequence ID" value="NZ_CP096019.1"/>
</dbReference>
<sequence>MRRRTLFRSVSGYLTLLLGGSTLLLTRDDTVEPEQSANFKLLTDVPNGRTSDGPTISIDRGATETIVTGTIERGSSCETVEPTKISYDDSDETLDIVIASVQSPRPVWMTSCQPSLGVEPYRLVVGFPDSLPATITVTERPTDGFEHRTATKTVR</sequence>
<keyword evidence="2" id="KW-1185">Reference proteome</keyword>
<name>A0A8U0A2K9_9EURY</name>
<dbReference type="KEGG" id="haad:MW046_02420"/>
<dbReference type="Proteomes" id="UP000831768">
    <property type="component" value="Chromosome"/>
</dbReference>